<feature type="signal peptide" evidence="1">
    <location>
        <begin position="1"/>
        <end position="22"/>
    </location>
</feature>
<reference evidence="2 3" key="1">
    <citation type="submission" date="2018-07" db="EMBL/GenBank/DDBJ databases">
        <title>Leeuwenhoekiella genomics.</title>
        <authorList>
            <person name="Tahon G."/>
            <person name="Willems A."/>
        </authorList>
    </citation>
    <scope>NUCLEOTIDE SEQUENCE [LARGE SCALE GENOMIC DNA]</scope>
    <source>
        <strain evidence="2 3">LMG 22550</strain>
    </source>
</reference>
<keyword evidence="3" id="KW-1185">Reference proteome</keyword>
<dbReference type="EMBL" id="QOVM01000005">
    <property type="protein sequence ID" value="RXG21636.1"/>
    <property type="molecule type" value="Genomic_DNA"/>
</dbReference>
<gene>
    <name evidence="2" type="ORF">DSM00_2485</name>
</gene>
<comment type="caution">
    <text evidence="2">The sequence shown here is derived from an EMBL/GenBank/DDBJ whole genome shotgun (WGS) entry which is preliminary data.</text>
</comment>
<feature type="chain" id="PRO_5020341888" evidence="1">
    <location>
        <begin position="23"/>
        <end position="111"/>
    </location>
</feature>
<organism evidence="2 3">
    <name type="scientific">Leeuwenhoekiella aequorea</name>
    <dbReference type="NCBI Taxonomy" id="283736"/>
    <lineage>
        <taxon>Bacteria</taxon>
        <taxon>Pseudomonadati</taxon>
        <taxon>Bacteroidota</taxon>
        <taxon>Flavobacteriia</taxon>
        <taxon>Flavobacteriales</taxon>
        <taxon>Flavobacteriaceae</taxon>
        <taxon>Leeuwenhoekiella</taxon>
    </lineage>
</organism>
<evidence type="ECO:0000256" key="1">
    <source>
        <dbReference type="SAM" id="SignalP"/>
    </source>
</evidence>
<dbReference type="OrthoDB" id="1376285at2"/>
<dbReference type="AlphaFoldDB" id="A0A4Q0P6C2"/>
<dbReference type="Proteomes" id="UP000289238">
    <property type="component" value="Unassembled WGS sequence"/>
</dbReference>
<accession>A0A4Q0P6C2</accession>
<dbReference type="RefSeq" id="WP_128758249.1">
    <property type="nucleotide sequence ID" value="NZ_QOVM01000005.1"/>
</dbReference>
<protein>
    <submittedName>
        <fullName evidence="2">Uncharacterized protein</fullName>
    </submittedName>
</protein>
<keyword evidence="1" id="KW-0732">Signal</keyword>
<evidence type="ECO:0000313" key="3">
    <source>
        <dbReference type="Proteomes" id="UP000289238"/>
    </source>
</evidence>
<evidence type="ECO:0000313" key="2">
    <source>
        <dbReference type="EMBL" id="RXG21636.1"/>
    </source>
</evidence>
<sequence length="111" mass="12505">MKKVQILLFLAVFNFAAVSAAADPKPETTSGKLRTQIINLLGVPELELNEDLLESTIQFMVTSKNTIVVLNVSTENPQLENYIKSRLNYKKAEIEITGNRIFHLPYKIKKG</sequence>
<proteinExistence type="predicted"/>
<name>A0A4Q0P6C2_9FLAO</name>